<dbReference type="EMBL" id="MVHP01000001">
    <property type="protein sequence ID" value="ORA69348.1"/>
    <property type="molecule type" value="Genomic_DNA"/>
</dbReference>
<evidence type="ECO:0000256" key="1">
    <source>
        <dbReference type="SAM" id="MobiDB-lite"/>
    </source>
</evidence>
<dbReference type="STRING" id="81858.BST23_01480"/>
<dbReference type="RefSeq" id="WP_083042271.1">
    <property type="nucleotide sequence ID" value="NZ_MVHP01000001.1"/>
</dbReference>
<dbReference type="OrthoDB" id="1780383at2"/>
<comment type="caution">
    <text evidence="2">The sequence shown here is derived from an EMBL/GenBank/DDBJ whole genome shotgun (WGS) entry which is preliminary data.</text>
</comment>
<feature type="compositionally biased region" description="Acidic residues" evidence="1">
    <location>
        <begin position="246"/>
        <end position="256"/>
    </location>
</feature>
<dbReference type="AlphaFoldDB" id="A0A1X0DAI8"/>
<organism evidence="2 3">
    <name type="scientific">Mycolicibacterium elephantis</name>
    <dbReference type="NCBI Taxonomy" id="81858"/>
    <lineage>
        <taxon>Bacteria</taxon>
        <taxon>Bacillati</taxon>
        <taxon>Actinomycetota</taxon>
        <taxon>Actinomycetes</taxon>
        <taxon>Mycobacteriales</taxon>
        <taxon>Mycobacteriaceae</taxon>
        <taxon>Mycolicibacterium</taxon>
    </lineage>
</organism>
<name>A0A1X0DAI8_9MYCO</name>
<dbReference type="InterPro" id="IPR021145">
    <property type="entry name" value="Portal_protein_SPP1_Gp6-like"/>
</dbReference>
<gene>
    <name evidence="2" type="ORF">BST23_01480</name>
</gene>
<feature type="region of interest" description="Disordered" evidence="1">
    <location>
        <begin position="246"/>
        <end position="266"/>
    </location>
</feature>
<dbReference type="Pfam" id="PF05133">
    <property type="entry name" value="SPP1_portal"/>
    <property type="match status" value="1"/>
</dbReference>
<proteinExistence type="predicted"/>
<reference evidence="2 3" key="1">
    <citation type="submission" date="2017-02" db="EMBL/GenBank/DDBJ databases">
        <title>The new phylogeny of genus Mycobacterium.</title>
        <authorList>
            <person name="Tortoli E."/>
            <person name="Trovato A."/>
            <person name="Cirillo D.M."/>
        </authorList>
    </citation>
    <scope>NUCLEOTIDE SEQUENCE [LARGE SCALE GENOMIC DNA]</scope>
    <source>
        <strain evidence="2 3">FI-09383</strain>
    </source>
</reference>
<evidence type="ECO:0000313" key="2">
    <source>
        <dbReference type="EMBL" id="ORA69348.1"/>
    </source>
</evidence>
<evidence type="ECO:0000313" key="3">
    <source>
        <dbReference type="Proteomes" id="UP000192772"/>
    </source>
</evidence>
<sequence>MIDTLTRLLQKLDESQPRYHQLEQYYSGRQPLSFLAPEARDALGNRFARINANLPRLAITALSERLRVTGFDGAEVFGDWQRCDMDELSRTAQREALLLGQSYMICWAGPDGRPLITVESAHQMTALRDPGTRRLTHALKRWETETTTEAVLYGPDVITRYRANQTGATTAGFRVVEEIPNPLGTPPVVRLLNSDRILDEGVSEIDDLMPITDMLSKLLADILVSSENAARPRRYASGILLEEVPVLDDDGNDTGETETVNPYPENDKMMISENEASRFGQLDAADLAAYERAVDIALTMASAVSGLPPHYLGIMHDNPSSADAIRSAEASLTSRAEAKQAQFGRTYEDLARLVVAVRDGVDPQKVDVRVQWADPSTRSESAAADATVKLVQAGILPPTWALKRLGYTENEITEIRAARRAEALDAQAVDLDRLVG</sequence>
<protein>
    <recommendedName>
        <fullName evidence="4">Phage portal protein</fullName>
    </recommendedName>
</protein>
<evidence type="ECO:0008006" key="4">
    <source>
        <dbReference type="Google" id="ProtNLM"/>
    </source>
</evidence>
<accession>A0A1X0DAI8</accession>
<dbReference type="Proteomes" id="UP000192772">
    <property type="component" value="Unassembled WGS sequence"/>
</dbReference>